<dbReference type="GO" id="GO:0016705">
    <property type="term" value="F:oxidoreductase activity, acting on paired donors, with incorporation or reduction of molecular oxygen"/>
    <property type="evidence" value="ECO:0007669"/>
    <property type="project" value="InterPro"/>
</dbReference>
<gene>
    <name evidence="5" type="ORF">E7Z57_09825</name>
</gene>
<organism evidence="5 6">
    <name type="scientific">Ralstonia solanacearum</name>
    <name type="common">Pseudomonas solanacearum</name>
    <dbReference type="NCBI Taxonomy" id="305"/>
    <lineage>
        <taxon>Bacteria</taxon>
        <taxon>Pseudomonadati</taxon>
        <taxon>Pseudomonadota</taxon>
        <taxon>Betaproteobacteria</taxon>
        <taxon>Burkholderiales</taxon>
        <taxon>Burkholderiaceae</taxon>
        <taxon>Ralstonia</taxon>
        <taxon>Ralstonia solanacearum species complex</taxon>
    </lineage>
</organism>
<accession>A0AA92ECN0</accession>
<sequence length="205" mass="23785">MNQSPFQFMNSRVSGIDVIDDFFSSEQLTELLDVVQWLPAYYVNRQDHVKGAPKYDIHWTYPLVERDDMLEADREPELRALDETLHPIVDLWDRLKGLLGASPMLYECMLTANPYGMEGRPHYDCPDPVKRPNHVTVLVYCNRAWDLAWGGETVVCDHENEIVRAVLPKPGRISILRGDPYHVARGVSRFCLVDRRVLTYKAWLR</sequence>
<evidence type="ECO:0000256" key="3">
    <source>
        <dbReference type="ARBA" id="ARBA00023002"/>
    </source>
</evidence>
<dbReference type="SMART" id="SM00702">
    <property type="entry name" value="P4Hc"/>
    <property type="match status" value="1"/>
</dbReference>
<evidence type="ECO:0000313" key="5">
    <source>
        <dbReference type="EMBL" id="QCX49375.1"/>
    </source>
</evidence>
<dbReference type="GO" id="GO:0005506">
    <property type="term" value="F:iron ion binding"/>
    <property type="evidence" value="ECO:0007669"/>
    <property type="project" value="InterPro"/>
</dbReference>
<evidence type="ECO:0000259" key="4">
    <source>
        <dbReference type="SMART" id="SM00702"/>
    </source>
</evidence>
<dbReference type="Pfam" id="PF13640">
    <property type="entry name" value="2OG-FeII_Oxy_3"/>
    <property type="match status" value="1"/>
</dbReference>
<dbReference type="GO" id="GO:0031418">
    <property type="term" value="F:L-ascorbic acid binding"/>
    <property type="evidence" value="ECO:0007669"/>
    <property type="project" value="InterPro"/>
</dbReference>
<protein>
    <recommendedName>
        <fullName evidence="4">Prolyl 4-hydroxylase alpha subunit domain-containing protein</fullName>
    </recommendedName>
</protein>
<dbReference type="Proteomes" id="UP000310553">
    <property type="component" value="Chromosome"/>
</dbReference>
<dbReference type="GO" id="GO:0051213">
    <property type="term" value="F:dioxygenase activity"/>
    <property type="evidence" value="ECO:0007669"/>
    <property type="project" value="UniProtKB-KW"/>
</dbReference>
<comment type="cofactor">
    <cofactor evidence="1">
        <name>L-ascorbate</name>
        <dbReference type="ChEBI" id="CHEBI:38290"/>
    </cofactor>
</comment>
<reference evidence="5 6" key="1">
    <citation type="submission" date="2019-04" db="EMBL/GenBank/DDBJ databases">
        <title>Complete Genome of UW386 and Higher Quality Genome of UW700.</title>
        <authorList>
            <person name="Jacobs J."/>
            <person name="Perez A."/>
            <person name="Steidl O."/>
            <person name="Allen C."/>
        </authorList>
    </citation>
    <scope>NUCLEOTIDE SEQUENCE [LARGE SCALE GENOMIC DNA]</scope>
    <source>
        <strain evidence="5 6">UW386</strain>
    </source>
</reference>
<keyword evidence="3" id="KW-0560">Oxidoreductase</keyword>
<name>A0AA92ECN0_RALSL</name>
<evidence type="ECO:0000256" key="1">
    <source>
        <dbReference type="ARBA" id="ARBA00001961"/>
    </source>
</evidence>
<keyword evidence="2" id="KW-0223">Dioxygenase</keyword>
<dbReference type="Gene3D" id="2.60.120.620">
    <property type="entry name" value="q2cbj1_9rhob like domain"/>
    <property type="match status" value="1"/>
</dbReference>
<feature type="domain" description="Prolyl 4-hydroxylase alpha subunit" evidence="4">
    <location>
        <begin position="14"/>
        <end position="205"/>
    </location>
</feature>
<evidence type="ECO:0000256" key="2">
    <source>
        <dbReference type="ARBA" id="ARBA00022964"/>
    </source>
</evidence>
<dbReference type="EMBL" id="CP039339">
    <property type="protein sequence ID" value="QCX49375.1"/>
    <property type="molecule type" value="Genomic_DNA"/>
</dbReference>
<evidence type="ECO:0000313" key="6">
    <source>
        <dbReference type="Proteomes" id="UP000310553"/>
    </source>
</evidence>
<dbReference type="InterPro" id="IPR044862">
    <property type="entry name" value="Pro_4_hyd_alph_FE2OG_OXY"/>
</dbReference>
<dbReference type="InterPro" id="IPR006620">
    <property type="entry name" value="Pro_4_hyd_alph"/>
</dbReference>
<dbReference type="AlphaFoldDB" id="A0AA92ECN0"/>
<proteinExistence type="predicted"/>